<dbReference type="Proteomes" id="UP000032304">
    <property type="component" value="Chromosome 8"/>
</dbReference>
<dbReference type="Gramene" id="KJB47890">
    <property type="protein sequence ID" value="KJB47890"/>
    <property type="gene ID" value="B456_008G046000"/>
</dbReference>
<gene>
    <name evidence="1" type="ORF">B456_008G046000</name>
</gene>
<protein>
    <submittedName>
        <fullName evidence="1">Uncharacterized protein</fullName>
    </submittedName>
</protein>
<evidence type="ECO:0000313" key="2">
    <source>
        <dbReference type="Proteomes" id="UP000032304"/>
    </source>
</evidence>
<dbReference type="AlphaFoldDB" id="A0A0D2TX60"/>
<proteinExistence type="predicted"/>
<organism evidence="1 2">
    <name type="scientific">Gossypium raimondii</name>
    <name type="common">Peruvian cotton</name>
    <name type="synonym">Gossypium klotzschianum subsp. raimondii</name>
    <dbReference type="NCBI Taxonomy" id="29730"/>
    <lineage>
        <taxon>Eukaryota</taxon>
        <taxon>Viridiplantae</taxon>
        <taxon>Streptophyta</taxon>
        <taxon>Embryophyta</taxon>
        <taxon>Tracheophyta</taxon>
        <taxon>Spermatophyta</taxon>
        <taxon>Magnoliopsida</taxon>
        <taxon>eudicotyledons</taxon>
        <taxon>Gunneridae</taxon>
        <taxon>Pentapetalae</taxon>
        <taxon>rosids</taxon>
        <taxon>malvids</taxon>
        <taxon>Malvales</taxon>
        <taxon>Malvaceae</taxon>
        <taxon>Malvoideae</taxon>
        <taxon>Gossypium</taxon>
    </lineage>
</organism>
<accession>A0A0D2TX60</accession>
<dbReference type="EMBL" id="CM001747">
    <property type="protein sequence ID" value="KJB47890.1"/>
    <property type="molecule type" value="Genomic_DNA"/>
</dbReference>
<keyword evidence="2" id="KW-1185">Reference proteome</keyword>
<dbReference type="OMA" id="LFIICKT"/>
<sequence>MNHAMRQHPTYTGIFFHSHSSRQQSNSINQFVSQPRQTNFTRMDEFKQILIFHTLDEIYDQCLIHNILSVTQINISRHGFRTFSFISPLFIICKTSVTKELITS</sequence>
<name>A0A0D2TX60_GOSRA</name>
<reference evidence="1 2" key="1">
    <citation type="journal article" date="2012" name="Nature">
        <title>Repeated polyploidization of Gossypium genomes and the evolution of spinnable cotton fibres.</title>
        <authorList>
            <person name="Paterson A.H."/>
            <person name="Wendel J.F."/>
            <person name="Gundlach H."/>
            <person name="Guo H."/>
            <person name="Jenkins J."/>
            <person name="Jin D."/>
            <person name="Llewellyn D."/>
            <person name="Showmaker K.C."/>
            <person name="Shu S."/>
            <person name="Udall J."/>
            <person name="Yoo M.J."/>
            <person name="Byers R."/>
            <person name="Chen W."/>
            <person name="Doron-Faigenboim A."/>
            <person name="Duke M.V."/>
            <person name="Gong L."/>
            <person name="Grimwood J."/>
            <person name="Grover C."/>
            <person name="Grupp K."/>
            <person name="Hu G."/>
            <person name="Lee T.H."/>
            <person name="Li J."/>
            <person name="Lin L."/>
            <person name="Liu T."/>
            <person name="Marler B.S."/>
            <person name="Page J.T."/>
            <person name="Roberts A.W."/>
            <person name="Romanel E."/>
            <person name="Sanders W.S."/>
            <person name="Szadkowski E."/>
            <person name="Tan X."/>
            <person name="Tang H."/>
            <person name="Xu C."/>
            <person name="Wang J."/>
            <person name="Wang Z."/>
            <person name="Zhang D."/>
            <person name="Zhang L."/>
            <person name="Ashrafi H."/>
            <person name="Bedon F."/>
            <person name="Bowers J.E."/>
            <person name="Brubaker C.L."/>
            <person name="Chee P.W."/>
            <person name="Das S."/>
            <person name="Gingle A.R."/>
            <person name="Haigler C.H."/>
            <person name="Harker D."/>
            <person name="Hoffmann L.V."/>
            <person name="Hovav R."/>
            <person name="Jones D.C."/>
            <person name="Lemke C."/>
            <person name="Mansoor S."/>
            <person name="ur Rahman M."/>
            <person name="Rainville L.N."/>
            <person name="Rambani A."/>
            <person name="Reddy U.K."/>
            <person name="Rong J.K."/>
            <person name="Saranga Y."/>
            <person name="Scheffler B.E."/>
            <person name="Scheffler J.A."/>
            <person name="Stelly D.M."/>
            <person name="Triplett B.A."/>
            <person name="Van Deynze A."/>
            <person name="Vaslin M.F."/>
            <person name="Waghmare V.N."/>
            <person name="Walford S.A."/>
            <person name="Wright R.J."/>
            <person name="Zaki E.A."/>
            <person name="Zhang T."/>
            <person name="Dennis E.S."/>
            <person name="Mayer K.F."/>
            <person name="Peterson D.G."/>
            <person name="Rokhsar D.S."/>
            <person name="Wang X."/>
            <person name="Schmutz J."/>
        </authorList>
    </citation>
    <scope>NUCLEOTIDE SEQUENCE [LARGE SCALE GENOMIC DNA]</scope>
</reference>
<evidence type="ECO:0000313" key="1">
    <source>
        <dbReference type="EMBL" id="KJB47890.1"/>
    </source>
</evidence>